<evidence type="ECO:0000313" key="2">
    <source>
        <dbReference type="EMBL" id="KAF2263066.1"/>
    </source>
</evidence>
<reference evidence="3" key="1">
    <citation type="journal article" date="2020" name="Stud. Mycol.">
        <title>101 Dothideomycetes genomes: A test case for predicting lifestyles and emergence of pathogens.</title>
        <authorList>
            <person name="Haridas S."/>
            <person name="Albert R."/>
            <person name="Binder M."/>
            <person name="Bloem J."/>
            <person name="LaButti K."/>
            <person name="Salamov A."/>
            <person name="Andreopoulos B."/>
            <person name="Baker S."/>
            <person name="Barry K."/>
            <person name="Bills G."/>
            <person name="Bluhm B."/>
            <person name="Cannon C."/>
            <person name="Castanera R."/>
            <person name="Culley D."/>
            <person name="Daum C."/>
            <person name="Ezra D."/>
            <person name="Gonzalez J."/>
            <person name="Henrissat B."/>
            <person name="Kuo A."/>
            <person name="Liang C."/>
            <person name="Lipzen A."/>
            <person name="Lutzoni F."/>
            <person name="Magnuson J."/>
            <person name="Mondo S."/>
            <person name="Nolan M."/>
            <person name="Ohm R."/>
            <person name="Pangilinan J."/>
            <person name="Park H.-J."/>
            <person name="Ramirez L."/>
            <person name="Alfaro M."/>
            <person name="Sun H."/>
            <person name="Tritt A."/>
            <person name="Yoshinaga Y."/>
            <person name="Zwiers L.-H."/>
            <person name="Turgeon B."/>
            <person name="Goodwin S."/>
            <person name="Spatafora J."/>
            <person name="Crous P."/>
            <person name="Grigoriev I."/>
        </authorList>
    </citation>
    <scope>NUCLEOTIDE SEQUENCE [LARGE SCALE GENOMIC DNA]</scope>
    <source>
        <strain evidence="3">CBS 304.66</strain>
    </source>
</reference>
<dbReference type="Proteomes" id="UP000800093">
    <property type="component" value="Unassembled WGS sequence"/>
</dbReference>
<protein>
    <submittedName>
        <fullName evidence="2">Uncharacterized protein</fullName>
    </submittedName>
</protein>
<name>A0A9P4N7V8_9PLEO</name>
<feature type="compositionally biased region" description="Basic and acidic residues" evidence="1">
    <location>
        <begin position="17"/>
        <end position="44"/>
    </location>
</feature>
<feature type="compositionally biased region" description="Polar residues" evidence="1">
    <location>
        <begin position="1"/>
        <end position="10"/>
    </location>
</feature>
<accession>A0A9P4N7V8</accession>
<feature type="compositionally biased region" description="Basic and acidic residues" evidence="1">
    <location>
        <begin position="92"/>
        <end position="107"/>
    </location>
</feature>
<sequence length="118" mass="12698">MTSKTEQDAQLSGAKIDPFDRTAKHNTNHARDHGAIGEDEDIRRTQIHPLDSSAKAHHKQAPHADSQGVVGYEDVVQGSKIAPMEGGAPGATKHDQGLTDESIDKSRINPIGGLREDE</sequence>
<gene>
    <name evidence="2" type="ORF">CC78DRAFT_292168</name>
</gene>
<evidence type="ECO:0000256" key="1">
    <source>
        <dbReference type="SAM" id="MobiDB-lite"/>
    </source>
</evidence>
<feature type="region of interest" description="Disordered" evidence="1">
    <location>
        <begin position="1"/>
        <end position="118"/>
    </location>
</feature>
<dbReference type="OrthoDB" id="5273701at2759"/>
<comment type="caution">
    <text evidence="2">The sequence shown here is derived from an EMBL/GenBank/DDBJ whole genome shotgun (WGS) entry which is preliminary data.</text>
</comment>
<keyword evidence="3" id="KW-1185">Reference proteome</keyword>
<organism evidence="2 3">
    <name type="scientific">Lojkania enalia</name>
    <dbReference type="NCBI Taxonomy" id="147567"/>
    <lineage>
        <taxon>Eukaryota</taxon>
        <taxon>Fungi</taxon>
        <taxon>Dikarya</taxon>
        <taxon>Ascomycota</taxon>
        <taxon>Pezizomycotina</taxon>
        <taxon>Dothideomycetes</taxon>
        <taxon>Pleosporomycetidae</taxon>
        <taxon>Pleosporales</taxon>
        <taxon>Pleosporales incertae sedis</taxon>
        <taxon>Lojkania</taxon>
    </lineage>
</organism>
<dbReference type="AlphaFoldDB" id="A0A9P4N7V8"/>
<proteinExistence type="predicted"/>
<dbReference type="EMBL" id="ML986632">
    <property type="protein sequence ID" value="KAF2263066.1"/>
    <property type="molecule type" value="Genomic_DNA"/>
</dbReference>
<evidence type="ECO:0000313" key="3">
    <source>
        <dbReference type="Proteomes" id="UP000800093"/>
    </source>
</evidence>